<protein>
    <recommendedName>
        <fullName evidence="3">Spermidine synthase</fullName>
    </recommendedName>
</protein>
<organism evidence="1 2">
    <name type="scientific">Thiosulfativibrio zosterae</name>
    <dbReference type="NCBI Taxonomy" id="2675053"/>
    <lineage>
        <taxon>Bacteria</taxon>
        <taxon>Pseudomonadati</taxon>
        <taxon>Pseudomonadota</taxon>
        <taxon>Gammaproteobacteria</taxon>
        <taxon>Thiotrichales</taxon>
        <taxon>Piscirickettsiaceae</taxon>
        <taxon>Thiosulfativibrio</taxon>
    </lineage>
</organism>
<reference evidence="2" key="1">
    <citation type="submission" date="2019-11" db="EMBL/GenBank/DDBJ databases">
        <title>Isolation and characterization of two novel species in the genus Thiomicrorhabdus.</title>
        <authorList>
            <person name="Mochizuki J."/>
            <person name="Kojima H."/>
            <person name="Fukui M."/>
        </authorList>
    </citation>
    <scope>NUCLEOTIDE SEQUENCE [LARGE SCALE GENOMIC DNA]</scope>
    <source>
        <strain evidence="2">AkT22</strain>
    </source>
</reference>
<dbReference type="AlphaFoldDB" id="A0A6F8PQ35"/>
<dbReference type="KEGG" id="tzo:THMIRHAT_18940"/>
<proteinExistence type="predicted"/>
<evidence type="ECO:0008006" key="3">
    <source>
        <dbReference type="Google" id="ProtNLM"/>
    </source>
</evidence>
<accession>A0A6F8PQ35</accession>
<name>A0A6F8PQ35_9GAMM</name>
<gene>
    <name evidence="1" type="ORF">THMIRHAT_18940</name>
</gene>
<dbReference type="Gene3D" id="3.40.50.150">
    <property type="entry name" value="Vaccinia Virus protein VP39"/>
    <property type="match status" value="1"/>
</dbReference>
<dbReference type="InterPro" id="IPR029063">
    <property type="entry name" value="SAM-dependent_MTases_sf"/>
</dbReference>
<dbReference type="Pfam" id="PF01564">
    <property type="entry name" value="Spermine_synth"/>
    <property type="match status" value="1"/>
</dbReference>
<dbReference type="EMBL" id="AP021888">
    <property type="protein sequence ID" value="BBP44148.1"/>
    <property type="molecule type" value="Genomic_DNA"/>
</dbReference>
<keyword evidence="2" id="KW-1185">Reference proteome</keyword>
<dbReference type="RefSeq" id="WP_173291895.1">
    <property type="nucleotide sequence ID" value="NZ_AP021888.1"/>
</dbReference>
<evidence type="ECO:0000313" key="1">
    <source>
        <dbReference type="EMBL" id="BBP44148.1"/>
    </source>
</evidence>
<dbReference type="SUPFAM" id="SSF53335">
    <property type="entry name" value="S-adenosyl-L-methionine-dependent methyltransferases"/>
    <property type="match status" value="1"/>
</dbReference>
<evidence type="ECO:0000313" key="2">
    <source>
        <dbReference type="Proteomes" id="UP000501466"/>
    </source>
</evidence>
<dbReference type="Proteomes" id="UP000501466">
    <property type="component" value="Chromosome"/>
</dbReference>
<sequence length="228" mass="26145">MKYDGVVIFRQDDEFGPVEVVQNRSSRKLYFGTPIEQSCQFLNAPMQLGFEYHEKMLAVYQDFCDQTPNNKNAYALILGLGGGSLSSHLHLHHPKLPITTVELRAPVIAAAYQFFHLPQVPELQVVQADALDFVKQTEPHYQVVFVDLYNEFGMPSEFYSTEFQTDLLQILPQKQPGLVIFNLWNDDQPACNDFIDTWQQMEKENPRLAVKSYQIQSSENIILAIQQG</sequence>